<dbReference type="Proteomes" id="UP000194499">
    <property type="component" value="Unassembled WGS sequence"/>
</dbReference>
<dbReference type="EMBL" id="FWZB01000019">
    <property type="protein sequence ID" value="SMD65694.1"/>
    <property type="molecule type" value="Genomic_DNA"/>
</dbReference>
<proteinExistence type="predicted"/>
<dbReference type="RefSeq" id="WP_088106256.1">
    <property type="nucleotide sequence ID" value="NZ_FWZB01000019.1"/>
</dbReference>
<dbReference type="AlphaFoldDB" id="A0A1Y5YSW5"/>
<evidence type="ECO:0000313" key="2">
    <source>
        <dbReference type="Proteomes" id="UP000194499"/>
    </source>
</evidence>
<gene>
    <name evidence="1" type="ORF">BACERE00191_00415</name>
</gene>
<name>A0A1Y5YSW5_9BACI</name>
<sequence length="73" mass="8642">MNGQDHEGVSVIKRYEGTREYMLFRKEPGFGDNQYVTIFDVFKYQELIEHFNDGWRIHDEDKKKAAISKRASA</sequence>
<protein>
    <submittedName>
        <fullName evidence="1">Uncharacterized protein</fullName>
    </submittedName>
</protein>
<organism evidence="1 2">
    <name type="scientific">Bacillus pacificus</name>
    <dbReference type="NCBI Taxonomy" id="2026187"/>
    <lineage>
        <taxon>Bacteria</taxon>
        <taxon>Bacillati</taxon>
        <taxon>Bacillota</taxon>
        <taxon>Bacilli</taxon>
        <taxon>Bacillales</taxon>
        <taxon>Bacillaceae</taxon>
        <taxon>Bacillus</taxon>
        <taxon>Bacillus cereus group</taxon>
    </lineage>
</organism>
<accession>A0A1Y5YSW5</accession>
<reference evidence="2" key="1">
    <citation type="submission" date="2017-04" db="EMBL/GenBank/DDBJ databases">
        <authorList>
            <person name="Criscuolo A."/>
        </authorList>
    </citation>
    <scope>NUCLEOTIDE SEQUENCE [LARGE SCALE GENOMIC DNA]</scope>
</reference>
<evidence type="ECO:0000313" key="1">
    <source>
        <dbReference type="EMBL" id="SMD65694.1"/>
    </source>
</evidence>